<evidence type="ECO:0000256" key="2">
    <source>
        <dbReference type="SAM" id="SignalP"/>
    </source>
</evidence>
<dbReference type="Proteomes" id="UP000054845">
    <property type="component" value="Unassembled WGS sequence"/>
</dbReference>
<sequence length="382" mass="39528">MIAAKSKLSVALLAVALTLSNNADAKIIRSPAYHARHANVTARDASDADFTLDNLPKTWQQGQTGTNQCTQWGKSSSDSMCQNIFINSIDDWCVFSAPTPNSEVGNTEREEVAWCTKSGYGTRLIPDGTVTGAHFIKTKRYVQVTARGDFTKLNIAKGDAGGELDPHGADGNGNPIGGLVFSTAFSKDGRPSQIHEWMNYMSDSELCIRACKSKSGQDQALCQHIYDTMGCSWVMPGNYDEHTFDSCEADVALPPGIYGSSTFFQDHGNTPEAHPAPSSSNCKSAASITNGDTTALTAVANNKNASSGSGSSSSSTTTTSSATATVTAKVNAATSSNGRALAAATSSPSGFSGNGAEMKGGHAAAGVFVAAGAALVAAIAVL</sequence>
<name>A0A0P1BGZ1_9BASI</name>
<dbReference type="EMBL" id="CCYA01000250">
    <property type="protein sequence ID" value="CEH14878.1"/>
    <property type="molecule type" value="Genomic_DNA"/>
</dbReference>
<keyword evidence="2" id="KW-0732">Signal</keyword>
<feature type="region of interest" description="Disordered" evidence="1">
    <location>
        <begin position="263"/>
        <end position="285"/>
    </location>
</feature>
<protein>
    <recommendedName>
        <fullName evidence="5">Macrofage activating glycoprotein</fullName>
    </recommendedName>
</protein>
<evidence type="ECO:0000313" key="3">
    <source>
        <dbReference type="EMBL" id="CEH14878.1"/>
    </source>
</evidence>
<keyword evidence="4" id="KW-1185">Reference proteome</keyword>
<feature type="chain" id="PRO_5006059503" description="Macrofage activating glycoprotein" evidence="2">
    <location>
        <begin position="26"/>
        <end position="382"/>
    </location>
</feature>
<accession>A0A0P1BGZ1</accession>
<feature type="signal peptide" evidence="2">
    <location>
        <begin position="1"/>
        <end position="25"/>
    </location>
</feature>
<organism evidence="3 4">
    <name type="scientific">Ceraceosorus bombacis</name>
    <dbReference type="NCBI Taxonomy" id="401625"/>
    <lineage>
        <taxon>Eukaryota</taxon>
        <taxon>Fungi</taxon>
        <taxon>Dikarya</taxon>
        <taxon>Basidiomycota</taxon>
        <taxon>Ustilaginomycotina</taxon>
        <taxon>Exobasidiomycetes</taxon>
        <taxon>Ceraceosorales</taxon>
        <taxon>Ceraceosoraceae</taxon>
        <taxon>Ceraceosorus</taxon>
    </lineage>
</organism>
<evidence type="ECO:0000256" key="1">
    <source>
        <dbReference type="SAM" id="MobiDB-lite"/>
    </source>
</evidence>
<proteinExistence type="predicted"/>
<reference evidence="3 4" key="1">
    <citation type="submission" date="2014-09" db="EMBL/GenBank/DDBJ databases">
        <authorList>
            <person name="Magalhaes I.L.F."/>
            <person name="Oliveira U."/>
            <person name="Santos F.R."/>
            <person name="Vidigal T.H.D.A."/>
            <person name="Brescovit A.D."/>
            <person name="Santos A.J."/>
        </authorList>
    </citation>
    <scope>NUCLEOTIDE SEQUENCE [LARGE SCALE GENOMIC DNA]</scope>
</reference>
<evidence type="ECO:0000313" key="4">
    <source>
        <dbReference type="Proteomes" id="UP000054845"/>
    </source>
</evidence>
<evidence type="ECO:0008006" key="5">
    <source>
        <dbReference type="Google" id="ProtNLM"/>
    </source>
</evidence>
<dbReference type="STRING" id="401625.A0A0P1BGZ1"/>
<dbReference type="OrthoDB" id="2564904at2759"/>
<dbReference type="AlphaFoldDB" id="A0A0P1BGZ1"/>